<dbReference type="AlphaFoldDB" id="A0ABD5ZP97"/>
<dbReference type="InterPro" id="IPR040841">
    <property type="entry name" value="Luciferase_dom"/>
</dbReference>
<reference evidence="2 3" key="1">
    <citation type="journal article" date="2019" name="Int. J. Syst. Evol. Microbiol.">
        <title>The Global Catalogue of Microorganisms (GCM) 10K type strain sequencing project: providing services to taxonomists for standard genome sequencing and annotation.</title>
        <authorList>
            <consortium name="The Broad Institute Genomics Platform"/>
            <consortium name="The Broad Institute Genome Sequencing Center for Infectious Disease"/>
            <person name="Wu L."/>
            <person name="Ma J."/>
        </authorList>
    </citation>
    <scope>NUCLEOTIDE SEQUENCE [LARGE SCALE GENOMIC DNA]</scope>
    <source>
        <strain evidence="2 3">DT85</strain>
    </source>
</reference>
<dbReference type="RefSeq" id="WP_276233523.1">
    <property type="nucleotide sequence ID" value="NZ_CP119802.1"/>
</dbReference>
<keyword evidence="3" id="KW-1185">Reference proteome</keyword>
<organism evidence="2 3">
    <name type="scientific">Halosegnis marinus</name>
    <dbReference type="NCBI Taxonomy" id="3034023"/>
    <lineage>
        <taxon>Archaea</taxon>
        <taxon>Methanobacteriati</taxon>
        <taxon>Methanobacteriota</taxon>
        <taxon>Stenosarchaea group</taxon>
        <taxon>Halobacteria</taxon>
        <taxon>Halobacteriales</taxon>
        <taxon>Natronomonadaceae</taxon>
        <taxon>Halosegnis</taxon>
    </lineage>
</organism>
<name>A0ABD5ZP97_9EURY</name>
<dbReference type="EMBL" id="JBHTAP010000001">
    <property type="protein sequence ID" value="MFC7235396.1"/>
    <property type="molecule type" value="Genomic_DNA"/>
</dbReference>
<sequence length="143" mass="15407">MSHDTASPSRASIDRVVETVAALPGVGTAPHRFGGTEFTLRGRELGHVHADGYLDISYPRAVRDALVAEGWTGPHHLYPDSGWTTFHLTVPANVAHATALVTLSYLWHAAALSKRHADVPAPDTEGELARLDAPASVRRLFAR</sequence>
<dbReference type="GeneID" id="79267089"/>
<proteinExistence type="predicted"/>
<evidence type="ECO:0000313" key="2">
    <source>
        <dbReference type="EMBL" id="MFC7235396.1"/>
    </source>
</evidence>
<evidence type="ECO:0000313" key="3">
    <source>
        <dbReference type="Proteomes" id="UP001596398"/>
    </source>
</evidence>
<comment type="caution">
    <text evidence="2">The sequence shown here is derived from an EMBL/GenBank/DDBJ whole genome shotgun (WGS) entry which is preliminary data.</text>
</comment>
<protein>
    <submittedName>
        <fullName evidence="2">Luciferase family protein</fullName>
    </submittedName>
</protein>
<feature type="domain" description="Luciferase" evidence="1">
    <location>
        <begin position="42"/>
        <end position="103"/>
    </location>
</feature>
<evidence type="ECO:0000259" key="1">
    <source>
        <dbReference type="Pfam" id="PF17648"/>
    </source>
</evidence>
<dbReference type="Proteomes" id="UP001596398">
    <property type="component" value="Unassembled WGS sequence"/>
</dbReference>
<gene>
    <name evidence="2" type="ORF">ACFQJ4_08735</name>
</gene>
<dbReference type="Pfam" id="PF17648">
    <property type="entry name" value="Luciferase"/>
    <property type="match status" value="1"/>
</dbReference>
<accession>A0ABD5ZP97</accession>